<comment type="function">
    <text evidence="11">May be a cell surface adhesion protein.</text>
</comment>
<reference evidence="15 16" key="1">
    <citation type="journal article" date="2018" name="Proc. Natl. Acad. Sci. U.S.A.">
        <title>Draft genome sequence of Camellia sinensis var. sinensis provides insights into the evolution of the tea genome and tea quality.</title>
        <authorList>
            <person name="Wei C."/>
            <person name="Yang H."/>
            <person name="Wang S."/>
            <person name="Zhao J."/>
            <person name="Liu C."/>
            <person name="Gao L."/>
            <person name="Xia E."/>
            <person name="Lu Y."/>
            <person name="Tai Y."/>
            <person name="She G."/>
            <person name="Sun J."/>
            <person name="Cao H."/>
            <person name="Tong W."/>
            <person name="Gao Q."/>
            <person name="Li Y."/>
            <person name="Deng W."/>
            <person name="Jiang X."/>
            <person name="Wang W."/>
            <person name="Chen Q."/>
            <person name="Zhang S."/>
            <person name="Li H."/>
            <person name="Wu J."/>
            <person name="Wang P."/>
            <person name="Li P."/>
            <person name="Shi C."/>
            <person name="Zheng F."/>
            <person name="Jian J."/>
            <person name="Huang B."/>
            <person name="Shan D."/>
            <person name="Shi M."/>
            <person name="Fang C."/>
            <person name="Yue Y."/>
            <person name="Li F."/>
            <person name="Li D."/>
            <person name="Wei S."/>
            <person name="Han B."/>
            <person name="Jiang C."/>
            <person name="Yin Y."/>
            <person name="Xia T."/>
            <person name="Zhang Z."/>
            <person name="Bennetzen J.L."/>
            <person name="Zhao S."/>
            <person name="Wan X."/>
        </authorList>
    </citation>
    <scope>NUCLEOTIDE SEQUENCE [LARGE SCALE GENOMIC DNA]</scope>
    <source>
        <strain evidence="16">cv. Shuchazao</strain>
        <tissue evidence="15">Leaf</tissue>
    </source>
</reference>
<keyword evidence="5 13" id="KW-0732">Signal</keyword>
<evidence type="ECO:0000313" key="15">
    <source>
        <dbReference type="EMBL" id="THF98904.1"/>
    </source>
</evidence>
<dbReference type="Proteomes" id="UP000306102">
    <property type="component" value="Unassembled WGS sequence"/>
</dbReference>
<dbReference type="Pfam" id="PF02469">
    <property type="entry name" value="Fasciclin"/>
    <property type="match status" value="2"/>
</dbReference>
<name>A0A4S4D8W6_CAMSN</name>
<keyword evidence="16" id="KW-1185">Reference proteome</keyword>
<evidence type="ECO:0000256" key="3">
    <source>
        <dbReference type="ARBA" id="ARBA00022475"/>
    </source>
</evidence>
<dbReference type="PANTHER" id="PTHR32382">
    <property type="entry name" value="FASCICLIN-LIKE ARABINOGALACTAN PROTEIN"/>
    <property type="match status" value="1"/>
</dbReference>
<feature type="region of interest" description="Disordered" evidence="12">
    <location>
        <begin position="344"/>
        <end position="370"/>
    </location>
</feature>
<keyword evidence="6" id="KW-0677">Repeat</keyword>
<feature type="compositionally biased region" description="Low complexity" evidence="12">
    <location>
        <begin position="344"/>
        <end position="369"/>
    </location>
</feature>
<keyword evidence="4" id="KW-0336">GPI-anchor</keyword>
<dbReference type="SUPFAM" id="SSF82153">
    <property type="entry name" value="FAS1 domain"/>
    <property type="match status" value="2"/>
</dbReference>
<evidence type="ECO:0000256" key="2">
    <source>
        <dbReference type="ARBA" id="ARBA00007843"/>
    </source>
</evidence>
<evidence type="ECO:0000259" key="14">
    <source>
        <dbReference type="PROSITE" id="PS50213"/>
    </source>
</evidence>
<evidence type="ECO:0000313" key="16">
    <source>
        <dbReference type="Proteomes" id="UP000306102"/>
    </source>
</evidence>
<dbReference type="Gene3D" id="2.30.180.10">
    <property type="entry name" value="FAS1 domain"/>
    <property type="match status" value="2"/>
</dbReference>
<comment type="caution">
    <text evidence="15">The sequence shown here is derived from an EMBL/GenBank/DDBJ whole genome shotgun (WGS) entry which is preliminary data.</text>
</comment>
<evidence type="ECO:0000256" key="10">
    <source>
        <dbReference type="ARBA" id="ARBA00023288"/>
    </source>
</evidence>
<keyword evidence="8" id="KW-0472">Membrane</keyword>
<dbReference type="PANTHER" id="PTHR32382:SF82">
    <property type="entry name" value="FASCICLIN-LIKE ARABINOGALACTAN PROTEIN 2"/>
    <property type="match status" value="1"/>
</dbReference>
<feature type="domain" description="FAS1" evidence="14">
    <location>
        <begin position="28"/>
        <end position="176"/>
    </location>
</feature>
<dbReference type="FunFam" id="2.30.180.10:FF:000010">
    <property type="entry name" value="Fasciclin-like arabinogalactan protein 2"/>
    <property type="match status" value="1"/>
</dbReference>
<accession>A0A4S4D8W6</accession>
<dbReference type="GO" id="GO:0098552">
    <property type="term" value="C:side of membrane"/>
    <property type="evidence" value="ECO:0007669"/>
    <property type="project" value="UniProtKB-KW"/>
</dbReference>
<comment type="subcellular location">
    <subcellularLocation>
        <location evidence="1">Cell membrane</location>
        <topology evidence="1">Lipid-anchor</topology>
        <topology evidence="1">GPI-anchor</topology>
    </subcellularLocation>
</comment>
<evidence type="ECO:0000256" key="11">
    <source>
        <dbReference type="ARBA" id="ARBA00024686"/>
    </source>
</evidence>
<organism evidence="15 16">
    <name type="scientific">Camellia sinensis var. sinensis</name>
    <name type="common">China tea</name>
    <dbReference type="NCBI Taxonomy" id="542762"/>
    <lineage>
        <taxon>Eukaryota</taxon>
        <taxon>Viridiplantae</taxon>
        <taxon>Streptophyta</taxon>
        <taxon>Embryophyta</taxon>
        <taxon>Tracheophyta</taxon>
        <taxon>Spermatophyta</taxon>
        <taxon>Magnoliopsida</taxon>
        <taxon>eudicotyledons</taxon>
        <taxon>Gunneridae</taxon>
        <taxon>Pentapetalae</taxon>
        <taxon>asterids</taxon>
        <taxon>Ericales</taxon>
        <taxon>Theaceae</taxon>
        <taxon>Camellia</taxon>
    </lineage>
</organism>
<dbReference type="STRING" id="542762.A0A4S4D8W6"/>
<dbReference type="InterPro" id="IPR036378">
    <property type="entry name" value="FAS1_dom_sf"/>
</dbReference>
<evidence type="ECO:0000256" key="12">
    <source>
        <dbReference type="SAM" id="MobiDB-lite"/>
    </source>
</evidence>
<dbReference type="PROSITE" id="PS50213">
    <property type="entry name" value="FAS1"/>
    <property type="match status" value="2"/>
</dbReference>
<dbReference type="AlphaFoldDB" id="A0A4S4D8W6"/>
<evidence type="ECO:0000256" key="9">
    <source>
        <dbReference type="ARBA" id="ARBA00023180"/>
    </source>
</evidence>
<dbReference type="InterPro" id="IPR033254">
    <property type="entry name" value="Plant_FLA"/>
</dbReference>
<comment type="similarity">
    <text evidence="2">Belongs to the fasciclin-like AGP family.</text>
</comment>
<keyword evidence="7" id="KW-0654">Proteoglycan</keyword>
<evidence type="ECO:0000256" key="6">
    <source>
        <dbReference type="ARBA" id="ARBA00022737"/>
    </source>
</evidence>
<dbReference type="EMBL" id="SDRB02012119">
    <property type="protein sequence ID" value="THF98904.1"/>
    <property type="molecule type" value="Genomic_DNA"/>
</dbReference>
<dbReference type="InterPro" id="IPR000782">
    <property type="entry name" value="FAS1_domain"/>
</dbReference>
<feature type="signal peptide" evidence="13">
    <location>
        <begin position="1"/>
        <end position="28"/>
    </location>
</feature>
<keyword evidence="10" id="KW-0449">Lipoprotein</keyword>
<dbReference type="GO" id="GO:0005886">
    <property type="term" value="C:plasma membrane"/>
    <property type="evidence" value="ECO:0007669"/>
    <property type="project" value="UniProtKB-SubCell"/>
</dbReference>
<evidence type="ECO:0000256" key="8">
    <source>
        <dbReference type="ARBA" id="ARBA00023136"/>
    </source>
</evidence>
<keyword evidence="9" id="KW-0325">Glycoprotein</keyword>
<evidence type="ECO:0000256" key="13">
    <source>
        <dbReference type="SAM" id="SignalP"/>
    </source>
</evidence>
<dbReference type="SMART" id="SM00554">
    <property type="entry name" value="FAS1"/>
    <property type="match status" value="1"/>
</dbReference>
<dbReference type="FunFam" id="2.30.180.10:FF:000008">
    <property type="entry name" value="Fasciclin-like arabinogalactan protein 10"/>
    <property type="match status" value="1"/>
</dbReference>
<evidence type="ECO:0000256" key="1">
    <source>
        <dbReference type="ARBA" id="ARBA00004609"/>
    </source>
</evidence>
<feature type="chain" id="PRO_5020571300" description="FAS1 domain-containing protein" evidence="13">
    <location>
        <begin position="29"/>
        <end position="392"/>
    </location>
</feature>
<evidence type="ECO:0000256" key="5">
    <source>
        <dbReference type="ARBA" id="ARBA00022729"/>
    </source>
</evidence>
<evidence type="ECO:0000256" key="7">
    <source>
        <dbReference type="ARBA" id="ARBA00022974"/>
    </source>
</evidence>
<sequence length="392" mass="41395">MQLSPALTGALALSLLLSLLLPSTTTHAHNITRILAQHPDFSTFNHYLTVTHLAAEINRRTTITVCAVDNAAMSDLLSKHLTLYTIKNVLSLHVFADYFGAKKLHQITKGSTLTATMFQATGEAPGTSGYVNITDLKGGKVGFGAVDNGGKLSSTFVKSIEEHPYNISVIQVSQILNSAEAEAPIPGPSQLNLTVLMAKQGCKSFADLLKSSGAESTFNENLDGGLTVFCPSDSILNSFMPKYKNLTAAGKVSLLLYHGVPVYQSMQTLKSNNGLMNTLATDGANKYDFTVQTSGEDVTLKTKVVTAAVTGTLVDEEPLVVYKIDKVLEPSELFKAAAAAPAPKETAQATAPGPDAPADAAADQTASDSGRGRFSGMLVMVVLSLWMGVGLI</sequence>
<gene>
    <name evidence="15" type="ORF">TEA_022111</name>
</gene>
<proteinExistence type="inferred from homology"/>
<protein>
    <recommendedName>
        <fullName evidence="14">FAS1 domain-containing protein</fullName>
    </recommendedName>
</protein>
<feature type="domain" description="FAS1" evidence="14">
    <location>
        <begin position="189"/>
        <end position="328"/>
    </location>
</feature>
<keyword evidence="3" id="KW-1003">Cell membrane</keyword>
<evidence type="ECO:0000256" key="4">
    <source>
        <dbReference type="ARBA" id="ARBA00022622"/>
    </source>
</evidence>